<feature type="compositionally biased region" description="Polar residues" evidence="3">
    <location>
        <begin position="42"/>
        <end position="54"/>
    </location>
</feature>
<accession>A0A5C1D4T4</accession>
<protein>
    <submittedName>
        <fullName evidence="4">C4 protein</fullName>
    </submittedName>
</protein>
<dbReference type="Pfam" id="PF01492">
    <property type="entry name" value="Gemini_C4"/>
    <property type="match status" value="1"/>
</dbReference>
<proteinExistence type="inferred from homology"/>
<comment type="similarity">
    <text evidence="1">Belongs to the geminiviridae protein AC4/C4 family.</text>
</comment>
<sequence length="100" mass="11216">MASLIFTCFSSSRGNTNARITDSSTWCPQAGQYISIQTYRELNPAPTSSPTSTRMETHLNGENSRSTEDLQEEASRRPMTLTPQRLTQEVRERLLGLYGS</sequence>
<evidence type="ECO:0000256" key="2">
    <source>
        <dbReference type="ARBA" id="ARBA00022581"/>
    </source>
</evidence>
<dbReference type="EMBL" id="MH794661">
    <property type="protein sequence ID" value="QEL50646.1"/>
    <property type="molecule type" value="Genomic_DNA"/>
</dbReference>
<dbReference type="InterPro" id="IPR002488">
    <property type="entry name" value="Gemini_C4"/>
</dbReference>
<reference evidence="4" key="1">
    <citation type="submission" date="2018-08" db="EMBL/GenBank/DDBJ databases">
        <title>Molecular epidemiology of vegetable-infecting geminiviruses in Burkina Faso.</title>
        <authorList>
            <person name="Ouattara A."/>
            <person name="Tiendrebeogo F."/>
            <person name="Lefeuvre P."/>
            <person name="Hoareau M."/>
            <person name="Claverie S."/>
            <person name="Allibert A."/>
            <person name="Traore E.V."/>
            <person name="Barro N."/>
            <person name="Traore O."/>
            <person name="Lett J.-M."/>
        </authorList>
    </citation>
    <scope>NUCLEOTIDE SEQUENCE</scope>
    <source>
        <strain evidence="4">Burkina Faso/Korsimoro/Sida965BB/2016</strain>
    </source>
</reference>
<evidence type="ECO:0000256" key="1">
    <source>
        <dbReference type="ARBA" id="ARBA00008996"/>
    </source>
</evidence>
<feature type="compositionally biased region" description="Basic and acidic residues" evidence="3">
    <location>
        <begin position="55"/>
        <end position="76"/>
    </location>
</feature>
<organism evidence="4">
    <name type="scientific">Cotton leaf curl Gezira virus</name>
    <dbReference type="NCBI Taxonomy" id="222459"/>
    <lineage>
        <taxon>Viruses</taxon>
        <taxon>Monodnaviria</taxon>
        <taxon>Shotokuvirae</taxon>
        <taxon>Cressdnaviricota</taxon>
        <taxon>Repensiviricetes</taxon>
        <taxon>Geplafuvirales</taxon>
        <taxon>Geminiviridae</taxon>
        <taxon>Begomovirus</taxon>
        <taxon>Begomovirus gossypigeziraense</taxon>
    </lineage>
</organism>
<keyword evidence="2" id="KW-0945">Host-virus interaction</keyword>
<feature type="region of interest" description="Disordered" evidence="3">
    <location>
        <begin position="42"/>
        <end position="87"/>
    </location>
</feature>
<evidence type="ECO:0000313" key="4">
    <source>
        <dbReference type="EMBL" id="QEL50646.1"/>
    </source>
</evidence>
<evidence type="ECO:0000256" key="3">
    <source>
        <dbReference type="SAM" id="MobiDB-lite"/>
    </source>
</evidence>
<name>A0A5C1D4T4_9GEMI</name>
<gene>
    <name evidence="4" type="primary">C4</name>
</gene>